<protein>
    <submittedName>
        <fullName evidence="1">3126_t:CDS:1</fullName>
    </submittedName>
</protein>
<dbReference type="EMBL" id="CAJVPK010004295">
    <property type="protein sequence ID" value="CAG8635582.1"/>
    <property type="molecule type" value="Genomic_DNA"/>
</dbReference>
<dbReference type="Proteomes" id="UP000789706">
    <property type="component" value="Unassembled WGS sequence"/>
</dbReference>
<feature type="non-terminal residue" evidence="1">
    <location>
        <position position="82"/>
    </location>
</feature>
<sequence>RVSMNKKYLKVDLGNGCEKFSLKTHLNNIWKSVHSIENDIEYGVFDKLHLSDSSLSRLQSEVIDTYRIISIKKRLTKRKIRK</sequence>
<organism evidence="1 2">
    <name type="scientific">Diversispora eburnea</name>
    <dbReference type="NCBI Taxonomy" id="1213867"/>
    <lineage>
        <taxon>Eukaryota</taxon>
        <taxon>Fungi</taxon>
        <taxon>Fungi incertae sedis</taxon>
        <taxon>Mucoromycota</taxon>
        <taxon>Glomeromycotina</taxon>
        <taxon>Glomeromycetes</taxon>
        <taxon>Diversisporales</taxon>
        <taxon>Diversisporaceae</taxon>
        <taxon>Diversispora</taxon>
    </lineage>
</organism>
<gene>
    <name evidence="1" type="ORF">DEBURN_LOCUS10954</name>
</gene>
<name>A0A9N9GWV7_9GLOM</name>
<feature type="non-terminal residue" evidence="1">
    <location>
        <position position="1"/>
    </location>
</feature>
<dbReference type="AlphaFoldDB" id="A0A9N9GWV7"/>
<dbReference type="OrthoDB" id="2434948at2759"/>
<evidence type="ECO:0000313" key="1">
    <source>
        <dbReference type="EMBL" id="CAG8635582.1"/>
    </source>
</evidence>
<reference evidence="1" key="1">
    <citation type="submission" date="2021-06" db="EMBL/GenBank/DDBJ databases">
        <authorList>
            <person name="Kallberg Y."/>
            <person name="Tangrot J."/>
            <person name="Rosling A."/>
        </authorList>
    </citation>
    <scope>NUCLEOTIDE SEQUENCE</scope>
    <source>
        <strain evidence="1">AZ414A</strain>
    </source>
</reference>
<proteinExistence type="predicted"/>
<keyword evidence="2" id="KW-1185">Reference proteome</keyword>
<evidence type="ECO:0000313" key="2">
    <source>
        <dbReference type="Proteomes" id="UP000789706"/>
    </source>
</evidence>
<comment type="caution">
    <text evidence="1">The sequence shown here is derived from an EMBL/GenBank/DDBJ whole genome shotgun (WGS) entry which is preliminary data.</text>
</comment>
<accession>A0A9N9GWV7</accession>